<evidence type="ECO:0000256" key="4">
    <source>
        <dbReference type="ARBA" id="ARBA00023136"/>
    </source>
</evidence>
<comment type="subcellular location">
    <subcellularLocation>
        <location evidence="1">Cell membrane</location>
        <topology evidence="1">Multi-pass membrane protein</topology>
    </subcellularLocation>
</comment>
<dbReference type="Pfam" id="PF00664">
    <property type="entry name" value="ABC_membrane"/>
    <property type="match status" value="1"/>
</dbReference>
<evidence type="ECO:0000256" key="1">
    <source>
        <dbReference type="ARBA" id="ARBA00004651"/>
    </source>
</evidence>
<gene>
    <name evidence="7" type="ORF">Ltuc_1279</name>
</gene>
<organism evidence="7 8">
    <name type="scientific">Legionella tucsonensis</name>
    <dbReference type="NCBI Taxonomy" id="40335"/>
    <lineage>
        <taxon>Bacteria</taxon>
        <taxon>Pseudomonadati</taxon>
        <taxon>Pseudomonadota</taxon>
        <taxon>Gammaproteobacteria</taxon>
        <taxon>Legionellales</taxon>
        <taxon>Legionellaceae</taxon>
        <taxon>Legionella</taxon>
    </lineage>
</organism>
<proteinExistence type="predicted"/>
<dbReference type="AlphaFoldDB" id="A0A0W0ZWH2"/>
<dbReference type="InterPro" id="IPR036640">
    <property type="entry name" value="ABC1_TM_sf"/>
</dbReference>
<name>A0A0W0ZWH2_9GAMM</name>
<dbReference type="STRING" id="40335.Ltuc_1279"/>
<dbReference type="GO" id="GO:0005524">
    <property type="term" value="F:ATP binding"/>
    <property type="evidence" value="ECO:0007669"/>
    <property type="project" value="InterPro"/>
</dbReference>
<protein>
    <submittedName>
        <fullName evidence="7">Multidrug resistance ABC transporter ATP binding protein</fullName>
    </submittedName>
</protein>
<dbReference type="EMBL" id="LNZA01000001">
    <property type="protein sequence ID" value="KTD73432.1"/>
    <property type="molecule type" value="Genomic_DNA"/>
</dbReference>
<dbReference type="GO" id="GO:0140359">
    <property type="term" value="F:ABC-type transporter activity"/>
    <property type="evidence" value="ECO:0007669"/>
    <property type="project" value="InterPro"/>
</dbReference>
<feature type="domain" description="ABC transmembrane type-1" evidence="6">
    <location>
        <begin position="26"/>
        <end position="122"/>
    </location>
</feature>
<keyword evidence="3 5" id="KW-1133">Transmembrane helix</keyword>
<accession>A0A0W0ZWH2</accession>
<dbReference type="PATRIC" id="fig|40335.7.peg.1359"/>
<dbReference type="Proteomes" id="UP000054693">
    <property type="component" value="Unassembled WGS sequence"/>
</dbReference>
<evidence type="ECO:0000259" key="6">
    <source>
        <dbReference type="PROSITE" id="PS50929"/>
    </source>
</evidence>
<evidence type="ECO:0000256" key="3">
    <source>
        <dbReference type="ARBA" id="ARBA00022989"/>
    </source>
</evidence>
<dbReference type="Gene3D" id="1.20.1560.10">
    <property type="entry name" value="ABC transporter type 1, transmembrane domain"/>
    <property type="match status" value="1"/>
</dbReference>
<feature type="transmembrane region" description="Helical" evidence="5">
    <location>
        <begin position="46"/>
        <end position="73"/>
    </location>
</feature>
<dbReference type="SUPFAM" id="SSF90123">
    <property type="entry name" value="ABC transporter transmembrane region"/>
    <property type="match status" value="1"/>
</dbReference>
<evidence type="ECO:0000313" key="7">
    <source>
        <dbReference type="EMBL" id="KTD73432.1"/>
    </source>
</evidence>
<evidence type="ECO:0000313" key="8">
    <source>
        <dbReference type="Proteomes" id="UP000054693"/>
    </source>
</evidence>
<comment type="caution">
    <text evidence="7">The sequence shown here is derived from an EMBL/GenBank/DDBJ whole genome shotgun (WGS) entry which is preliminary data.</text>
</comment>
<dbReference type="GO" id="GO:0005886">
    <property type="term" value="C:plasma membrane"/>
    <property type="evidence" value="ECO:0007669"/>
    <property type="project" value="UniProtKB-SubCell"/>
</dbReference>
<evidence type="ECO:0000256" key="5">
    <source>
        <dbReference type="SAM" id="Phobius"/>
    </source>
</evidence>
<keyword evidence="4 5" id="KW-0472">Membrane</keyword>
<keyword evidence="2 5" id="KW-0812">Transmembrane</keyword>
<sequence length="125" mass="14191">MPIEAGLSFSQIIFLGDWPSQIITLADNLEIILHRVSVDFLRGASLLVVSFIASYFVNVLFFYVLFFWFIAFATFSISMSARLVQLSDDHASSESQLSGQLIDSLSNQSNIHIFSRKIYEAELRF</sequence>
<reference evidence="7 8" key="1">
    <citation type="submission" date="2015-11" db="EMBL/GenBank/DDBJ databases">
        <title>Genomic analysis of 38 Legionella species identifies large and diverse effector repertoires.</title>
        <authorList>
            <person name="Burstein D."/>
            <person name="Amaro F."/>
            <person name="Zusman T."/>
            <person name="Lifshitz Z."/>
            <person name="Cohen O."/>
            <person name="Gilbert J.A."/>
            <person name="Pupko T."/>
            <person name="Shuman H.A."/>
            <person name="Segal G."/>
        </authorList>
    </citation>
    <scope>NUCLEOTIDE SEQUENCE [LARGE SCALE GENOMIC DNA]</scope>
    <source>
        <strain evidence="7 8">ATCC 49180</strain>
    </source>
</reference>
<dbReference type="InterPro" id="IPR011527">
    <property type="entry name" value="ABC1_TM_dom"/>
</dbReference>
<keyword evidence="8" id="KW-1185">Reference proteome</keyword>
<evidence type="ECO:0000256" key="2">
    <source>
        <dbReference type="ARBA" id="ARBA00022692"/>
    </source>
</evidence>
<dbReference type="PROSITE" id="PS50929">
    <property type="entry name" value="ABC_TM1F"/>
    <property type="match status" value="1"/>
</dbReference>